<dbReference type="HOGENOM" id="CLU_451001_0_0_1"/>
<dbReference type="EMBL" id="KI290181">
    <property type="protein sequence ID" value="ESA07555.1"/>
    <property type="molecule type" value="Genomic_DNA"/>
</dbReference>
<proteinExistence type="predicted"/>
<protein>
    <submittedName>
        <fullName evidence="1">Uncharacterized protein</fullName>
    </submittedName>
</protein>
<evidence type="ECO:0000313" key="1">
    <source>
        <dbReference type="EMBL" id="ESA07555.1"/>
    </source>
</evidence>
<organism evidence="1">
    <name type="scientific">Rhizophagus irregularis (strain DAOM 181602 / DAOM 197198 / MUCL 43194)</name>
    <name type="common">Arbuscular mycorrhizal fungus</name>
    <name type="synonym">Glomus intraradices</name>
    <dbReference type="NCBI Taxonomy" id="747089"/>
    <lineage>
        <taxon>Eukaryota</taxon>
        <taxon>Fungi</taxon>
        <taxon>Fungi incertae sedis</taxon>
        <taxon>Mucoromycota</taxon>
        <taxon>Glomeromycotina</taxon>
        <taxon>Glomeromycetes</taxon>
        <taxon>Glomerales</taxon>
        <taxon>Glomeraceae</taxon>
        <taxon>Rhizophagus</taxon>
    </lineage>
</organism>
<reference evidence="1" key="1">
    <citation type="submission" date="2013-07" db="EMBL/GenBank/DDBJ databases">
        <title>The genome of an arbuscular mycorrhizal fungus provides insights into the evolution of the oldest plant symbiosis.</title>
        <authorList>
            <consortium name="DOE Joint Genome Institute"/>
            <person name="Tisserant E."/>
            <person name="Malbreil M."/>
            <person name="Kuo A."/>
            <person name="Kohler A."/>
            <person name="Symeonidi A."/>
            <person name="Balestrini R."/>
            <person name="Charron P."/>
            <person name="Duensing N."/>
            <person name="Frei-dit-Frey N."/>
            <person name="Gianinazzi-Pearson V."/>
            <person name="Gilbert B."/>
            <person name="Handa Y."/>
            <person name="Hijri M."/>
            <person name="Kaul R."/>
            <person name="Kawaguchi M."/>
            <person name="Krajinski F."/>
            <person name="Lammers P."/>
            <person name="Lapierre D."/>
            <person name="Masclaux F.G."/>
            <person name="Murat C."/>
            <person name="Morin E."/>
            <person name="Ndikumana S."/>
            <person name="Pagni M."/>
            <person name="Petitpierre D."/>
            <person name="Requena N."/>
            <person name="Rosikiewicz P."/>
            <person name="Riley R."/>
            <person name="Saito K."/>
            <person name="San Clemente H."/>
            <person name="Shapiro H."/>
            <person name="van Tuinen D."/>
            <person name="Becard G."/>
            <person name="Bonfante P."/>
            <person name="Paszkowski U."/>
            <person name="Shachar-Hill Y."/>
            <person name="Young J.P."/>
            <person name="Sanders I.R."/>
            <person name="Henrissat B."/>
            <person name="Rensing S.A."/>
            <person name="Grigoriev I.V."/>
            <person name="Corradi N."/>
            <person name="Roux C."/>
            <person name="Martin F."/>
        </authorList>
    </citation>
    <scope>NUCLEOTIDE SEQUENCE</scope>
    <source>
        <strain evidence="1">DAOM 197198</strain>
    </source>
</reference>
<accession>U9THG3</accession>
<dbReference type="AlphaFoldDB" id="U9THG3"/>
<dbReference type="VEuPathDB" id="FungiDB:RhiirFUN_011769"/>
<name>U9THG3_RHIID</name>
<sequence>MELISTKDRCIEHKDSDTQNIQEWCNNCSKISHFNQIAAKDRFDYSYHNTKCKLCEKVYNGLCSNCYFISFEWIESTLVKNPIPIVYLPWWDYSRCRYCLTTNIIFGITEQSKCRKCKRVIDIDVTGIDEYKLKNFTRRIIIINKNIVNWENNIKQGSNLVDSAYQFIREFYYCNNFDPIKVDRQIRFISFRNNMDKCNYCRSSYSSTILFEQKYCKYCLYLYRKDLSDKNVCLDVHINNTSNYHCTEHESKNIESYTQNIQEWCMNCSEILYFKQIITKCSFDMNYYYKRQNEIIKCEKNCTLCGQQNLLINTEFSLCSKCYLISFEWIESTLTEKTILILYLLSWWYNNEHCIVCKHILNDISSKASDDCQKWCSNCFTIYIGCRYCLATNIIFGLTSQSKCKKCERISFITIDTENIMENFIVSTNINANNYNQIVNYINSNKISNALKIYSFISKLKVFDLKYISYSNLENSEECSMPIIFVPFNNNSNKCCYCGNIYSPTLLFEQKYCNNTQCTEHDKPRNLDFCTQNIQEWCINCSEVSYFKQIITQYPIDMEKQSEMVQNENCNLINFN</sequence>
<gene>
    <name evidence="1" type="ORF">GLOINDRAFT_32726</name>
</gene>